<name>A0A6J7ET19_9ZZZZ</name>
<organism evidence="1">
    <name type="scientific">freshwater metagenome</name>
    <dbReference type="NCBI Taxonomy" id="449393"/>
    <lineage>
        <taxon>unclassified sequences</taxon>
        <taxon>metagenomes</taxon>
        <taxon>ecological metagenomes</taxon>
    </lineage>
</organism>
<dbReference type="Pfam" id="PF02810">
    <property type="entry name" value="SEC-C"/>
    <property type="match status" value="1"/>
</dbReference>
<dbReference type="EMBL" id="CAFBLS010000270">
    <property type="protein sequence ID" value="CAB4885431.1"/>
    <property type="molecule type" value="Genomic_DNA"/>
</dbReference>
<protein>
    <submittedName>
        <fullName evidence="1">Unannotated protein</fullName>
    </submittedName>
</protein>
<gene>
    <name evidence="1" type="ORF">UFOPK3402_01752</name>
</gene>
<accession>A0A6J7ET19</accession>
<proteinExistence type="predicted"/>
<dbReference type="SUPFAM" id="SSF103642">
    <property type="entry name" value="Sec-C motif"/>
    <property type="match status" value="1"/>
</dbReference>
<dbReference type="InterPro" id="IPR004027">
    <property type="entry name" value="SEC_C_motif"/>
</dbReference>
<dbReference type="Gene3D" id="3.10.450.50">
    <property type="match status" value="1"/>
</dbReference>
<sequence>MRFACNGGCPKDRFIETPDGEPGLHYLCAGYKGFFRHVSEPMAQMSQLLRAGRAPAELMDGYFRQDAQRPRNSACPCGNGRKWKKCHGSPVVTTDPSAG</sequence>
<dbReference type="AlphaFoldDB" id="A0A6J7ET19"/>
<evidence type="ECO:0000313" key="1">
    <source>
        <dbReference type="EMBL" id="CAB4885431.1"/>
    </source>
</evidence>
<reference evidence="1" key="1">
    <citation type="submission" date="2020-05" db="EMBL/GenBank/DDBJ databases">
        <authorList>
            <person name="Chiriac C."/>
            <person name="Salcher M."/>
            <person name="Ghai R."/>
            <person name="Kavagutti S V."/>
        </authorList>
    </citation>
    <scope>NUCLEOTIDE SEQUENCE</scope>
</reference>